<dbReference type="SUPFAM" id="SSF48403">
    <property type="entry name" value="Ankyrin repeat"/>
    <property type="match status" value="1"/>
</dbReference>
<sequence>MFIMAHLQMNVLRSCTSVYSLYEALEDLPSGVDDMYNLTLEHIEGQSVGDISIAHWVITWLLHSREPPSIALICHVLSFSMEQLAINRTDLAPVGLILSSCQGLICLERTYSDDSCRPAKKHGNADWRSVTISSDDPLDLKLVEDNPSDYQLRFIHTFLRQFHICIAHSLTTVLTLDYTVQEYIKTSVNLRFIQDPHSLISVTCVAFLAAYDREFQASNCFFTCRYFRLQPLLGYSLRHWVGHARICQDAGVLHPCIHTYFSAYPKLLHSDASDKDARSNSVALDRSYSDIRRLPSLHIAVLHKLTEVIDARILPFEVDDDGDEGYTPFHFATLYRKPNSLQALIASYDGVNVRSIPRGDTVLHITVQKLTAHEARGRTLQILASSPAVDPNIPNSTTGVTSLMLATPAPSYKDYDAELALSNDDTKLTLRILCSRVDLNLEVKYLQGHTAFWHACSMQGTASAFLSHYPDVDANVPDHDGVTPFMMAC</sequence>
<dbReference type="PANTHER" id="PTHR10039">
    <property type="entry name" value="AMELOGENIN"/>
    <property type="match status" value="1"/>
</dbReference>
<dbReference type="PANTHER" id="PTHR10039:SF15">
    <property type="entry name" value="NACHT DOMAIN-CONTAINING PROTEIN"/>
    <property type="match status" value="1"/>
</dbReference>
<proteinExistence type="predicted"/>
<dbReference type="EMBL" id="QPFP01000022">
    <property type="protein sequence ID" value="TEB30542.1"/>
    <property type="molecule type" value="Genomic_DNA"/>
</dbReference>
<dbReference type="AlphaFoldDB" id="A0A4Y7TAC2"/>
<keyword evidence="2" id="KW-1185">Reference proteome</keyword>
<dbReference type="InterPro" id="IPR036770">
    <property type="entry name" value="Ankyrin_rpt-contain_sf"/>
</dbReference>
<gene>
    <name evidence="1" type="ORF">FA13DRAFT_519216</name>
</gene>
<dbReference type="Proteomes" id="UP000298030">
    <property type="component" value="Unassembled WGS sequence"/>
</dbReference>
<evidence type="ECO:0000313" key="2">
    <source>
        <dbReference type="Proteomes" id="UP000298030"/>
    </source>
</evidence>
<evidence type="ECO:0000313" key="1">
    <source>
        <dbReference type="EMBL" id="TEB30542.1"/>
    </source>
</evidence>
<reference evidence="1 2" key="1">
    <citation type="journal article" date="2019" name="Nat. Ecol. Evol.">
        <title>Megaphylogeny resolves global patterns of mushroom evolution.</title>
        <authorList>
            <person name="Varga T."/>
            <person name="Krizsan K."/>
            <person name="Foldi C."/>
            <person name="Dima B."/>
            <person name="Sanchez-Garcia M."/>
            <person name="Sanchez-Ramirez S."/>
            <person name="Szollosi G.J."/>
            <person name="Szarkandi J.G."/>
            <person name="Papp V."/>
            <person name="Albert L."/>
            <person name="Andreopoulos W."/>
            <person name="Angelini C."/>
            <person name="Antonin V."/>
            <person name="Barry K.W."/>
            <person name="Bougher N.L."/>
            <person name="Buchanan P."/>
            <person name="Buyck B."/>
            <person name="Bense V."/>
            <person name="Catcheside P."/>
            <person name="Chovatia M."/>
            <person name="Cooper J."/>
            <person name="Damon W."/>
            <person name="Desjardin D."/>
            <person name="Finy P."/>
            <person name="Geml J."/>
            <person name="Haridas S."/>
            <person name="Hughes K."/>
            <person name="Justo A."/>
            <person name="Karasinski D."/>
            <person name="Kautmanova I."/>
            <person name="Kiss B."/>
            <person name="Kocsube S."/>
            <person name="Kotiranta H."/>
            <person name="LaButti K.M."/>
            <person name="Lechner B.E."/>
            <person name="Liimatainen K."/>
            <person name="Lipzen A."/>
            <person name="Lukacs Z."/>
            <person name="Mihaltcheva S."/>
            <person name="Morgado L.N."/>
            <person name="Niskanen T."/>
            <person name="Noordeloos M.E."/>
            <person name="Ohm R.A."/>
            <person name="Ortiz-Santana B."/>
            <person name="Ovrebo C."/>
            <person name="Racz N."/>
            <person name="Riley R."/>
            <person name="Savchenko A."/>
            <person name="Shiryaev A."/>
            <person name="Soop K."/>
            <person name="Spirin V."/>
            <person name="Szebenyi C."/>
            <person name="Tomsovsky M."/>
            <person name="Tulloss R.E."/>
            <person name="Uehling J."/>
            <person name="Grigoriev I.V."/>
            <person name="Vagvolgyi C."/>
            <person name="Papp T."/>
            <person name="Martin F.M."/>
            <person name="Miettinen O."/>
            <person name="Hibbett D.S."/>
            <person name="Nagy L.G."/>
        </authorList>
    </citation>
    <scope>NUCLEOTIDE SEQUENCE [LARGE SCALE GENOMIC DNA]</scope>
    <source>
        <strain evidence="1 2">FP101781</strain>
    </source>
</reference>
<name>A0A4Y7TAC2_COPMI</name>
<protein>
    <submittedName>
        <fullName evidence="1">Uncharacterized protein</fullName>
    </submittedName>
</protein>
<organism evidence="1 2">
    <name type="scientific">Coprinellus micaceus</name>
    <name type="common">Glistening ink-cap mushroom</name>
    <name type="synonym">Coprinus micaceus</name>
    <dbReference type="NCBI Taxonomy" id="71717"/>
    <lineage>
        <taxon>Eukaryota</taxon>
        <taxon>Fungi</taxon>
        <taxon>Dikarya</taxon>
        <taxon>Basidiomycota</taxon>
        <taxon>Agaricomycotina</taxon>
        <taxon>Agaricomycetes</taxon>
        <taxon>Agaricomycetidae</taxon>
        <taxon>Agaricales</taxon>
        <taxon>Agaricineae</taxon>
        <taxon>Psathyrellaceae</taxon>
        <taxon>Coprinellus</taxon>
    </lineage>
</organism>
<dbReference type="Gene3D" id="1.25.40.20">
    <property type="entry name" value="Ankyrin repeat-containing domain"/>
    <property type="match status" value="1"/>
</dbReference>
<accession>A0A4Y7TAC2</accession>
<comment type="caution">
    <text evidence="1">The sequence shown here is derived from an EMBL/GenBank/DDBJ whole genome shotgun (WGS) entry which is preliminary data.</text>
</comment>